<dbReference type="Proteomes" id="UP000177528">
    <property type="component" value="Unassembled WGS sequence"/>
</dbReference>
<organism evidence="1 2">
    <name type="scientific">Candidatus Andersenbacteria bacterium RIFCSPHIGHO2_12_FULL_45_11</name>
    <dbReference type="NCBI Taxonomy" id="1797281"/>
    <lineage>
        <taxon>Bacteria</taxon>
        <taxon>Candidatus Anderseniibacteriota</taxon>
    </lineage>
</organism>
<proteinExistence type="predicted"/>
<protein>
    <submittedName>
        <fullName evidence="1">Uncharacterized protein</fullName>
    </submittedName>
</protein>
<evidence type="ECO:0000313" key="2">
    <source>
        <dbReference type="Proteomes" id="UP000177528"/>
    </source>
</evidence>
<dbReference type="EMBL" id="MHHR01000010">
    <property type="protein sequence ID" value="OGY34807.1"/>
    <property type="molecule type" value="Genomic_DNA"/>
</dbReference>
<evidence type="ECO:0000313" key="1">
    <source>
        <dbReference type="EMBL" id="OGY34807.1"/>
    </source>
</evidence>
<accession>A0A1G1X646</accession>
<sequence>MKEKIDCKKHKWIPLLGVDKKKSVPTSLFTCLMCGDLKVGTQTIKISRFRLDMGGLPMNSVGTIGLMNQPIDDASASGLITTATVATNKKGVGAPLFMTSIGQFKTTSANSNATSPCLALAMEKGTGIKKVLLHGILRVDAWKWKVGPGNKGLLYVDTVPGALTQKQPAKKNAIIQPVGWALSKNTIYFSPSMIYLTHA</sequence>
<reference evidence="1 2" key="1">
    <citation type="journal article" date="2016" name="Nat. Commun.">
        <title>Thousands of microbial genomes shed light on interconnected biogeochemical processes in an aquifer system.</title>
        <authorList>
            <person name="Anantharaman K."/>
            <person name="Brown C.T."/>
            <person name="Hug L.A."/>
            <person name="Sharon I."/>
            <person name="Castelle C.J."/>
            <person name="Probst A.J."/>
            <person name="Thomas B.C."/>
            <person name="Singh A."/>
            <person name="Wilkins M.J."/>
            <person name="Karaoz U."/>
            <person name="Brodie E.L."/>
            <person name="Williams K.H."/>
            <person name="Hubbard S.S."/>
            <person name="Banfield J.F."/>
        </authorList>
    </citation>
    <scope>NUCLEOTIDE SEQUENCE [LARGE SCALE GENOMIC DNA]</scope>
</reference>
<name>A0A1G1X646_9BACT</name>
<comment type="caution">
    <text evidence="1">The sequence shown here is derived from an EMBL/GenBank/DDBJ whole genome shotgun (WGS) entry which is preliminary data.</text>
</comment>
<gene>
    <name evidence="1" type="ORF">A3D99_01970</name>
</gene>
<dbReference type="AlphaFoldDB" id="A0A1G1X646"/>